<evidence type="ECO:0000259" key="8">
    <source>
        <dbReference type="PROSITE" id="PS51515"/>
    </source>
</evidence>
<dbReference type="InterPro" id="IPR029063">
    <property type="entry name" value="SAM-dependent_MTases_sf"/>
</dbReference>
<organism evidence="9 10">
    <name type="scientific">Trichonephila clavata</name>
    <name type="common">Joro spider</name>
    <name type="synonym">Nephila clavata</name>
    <dbReference type="NCBI Taxonomy" id="2740835"/>
    <lineage>
        <taxon>Eukaryota</taxon>
        <taxon>Metazoa</taxon>
        <taxon>Ecdysozoa</taxon>
        <taxon>Arthropoda</taxon>
        <taxon>Chelicerata</taxon>
        <taxon>Arachnida</taxon>
        <taxon>Araneae</taxon>
        <taxon>Araneomorphae</taxon>
        <taxon>Entelegynae</taxon>
        <taxon>Araneoidea</taxon>
        <taxon>Nephilidae</taxon>
        <taxon>Trichonephila</taxon>
    </lineage>
</organism>
<evidence type="ECO:0000256" key="4">
    <source>
        <dbReference type="ARBA" id="ARBA00022691"/>
    </source>
</evidence>
<reference evidence="9" key="1">
    <citation type="submission" date="2020-07" db="EMBL/GenBank/DDBJ databases">
        <title>Multicomponent nature underlies the extraordinary mechanical properties of spider dragline silk.</title>
        <authorList>
            <person name="Kono N."/>
            <person name="Nakamura H."/>
            <person name="Mori M."/>
            <person name="Yoshida Y."/>
            <person name="Ohtoshi R."/>
            <person name="Malay A.D."/>
            <person name="Moran D.A.P."/>
            <person name="Tomita M."/>
            <person name="Numata K."/>
            <person name="Arakawa K."/>
        </authorList>
    </citation>
    <scope>NUCLEOTIDE SEQUENCE</scope>
</reference>
<dbReference type="EC" id="2.1.1.-" evidence="6"/>
<dbReference type="SUPFAM" id="SSF53335">
    <property type="entry name" value="S-adenosyl-L-methionine-dependent methyltransferases"/>
    <property type="match status" value="1"/>
</dbReference>
<evidence type="ECO:0000256" key="5">
    <source>
        <dbReference type="PROSITE-ProRule" id="PRU00848"/>
    </source>
</evidence>
<dbReference type="EMBL" id="BMAO01014129">
    <property type="protein sequence ID" value="GFQ93056.1"/>
    <property type="molecule type" value="Genomic_DNA"/>
</dbReference>
<dbReference type="CDD" id="cd02440">
    <property type="entry name" value="AdoMet_MTases"/>
    <property type="match status" value="1"/>
</dbReference>
<feature type="region of interest" description="Disordered" evidence="7">
    <location>
        <begin position="158"/>
        <end position="216"/>
    </location>
</feature>
<evidence type="ECO:0000256" key="7">
    <source>
        <dbReference type="SAM" id="MobiDB-lite"/>
    </source>
</evidence>
<dbReference type="PANTHER" id="PTHR12315">
    <property type="entry name" value="BICOID-INTERACTING PROTEIN RELATED"/>
    <property type="match status" value="1"/>
</dbReference>
<keyword evidence="4 5" id="KW-0949">S-adenosyl-L-methionine</keyword>
<evidence type="ECO:0000313" key="10">
    <source>
        <dbReference type="Proteomes" id="UP000887116"/>
    </source>
</evidence>
<dbReference type="PANTHER" id="PTHR12315:SF0">
    <property type="entry name" value="7SK SNRNA METHYLPHOSPHATE CAPPING ENZYME"/>
    <property type="match status" value="1"/>
</dbReference>
<proteinExistence type="inferred from homology"/>
<comment type="similarity">
    <text evidence="1 6">Belongs to the methyltransferase superfamily.</text>
</comment>
<dbReference type="GO" id="GO:0008173">
    <property type="term" value="F:RNA methyltransferase activity"/>
    <property type="evidence" value="ECO:0007669"/>
    <property type="project" value="UniProtKB-UniRule"/>
</dbReference>
<dbReference type="PROSITE" id="PS51515">
    <property type="entry name" value="BIN3_SAM"/>
    <property type="match status" value="1"/>
</dbReference>
<keyword evidence="10" id="KW-1185">Reference proteome</keyword>
<evidence type="ECO:0000313" key="9">
    <source>
        <dbReference type="EMBL" id="GFQ93056.1"/>
    </source>
</evidence>
<dbReference type="AlphaFoldDB" id="A0A8X6G0D3"/>
<dbReference type="InterPro" id="IPR039772">
    <property type="entry name" value="Bin3-like"/>
</dbReference>
<dbReference type="InterPro" id="IPR010675">
    <property type="entry name" value="Bin3_C"/>
</dbReference>
<dbReference type="Pfam" id="PF06859">
    <property type="entry name" value="Bin3"/>
    <property type="match status" value="1"/>
</dbReference>
<dbReference type="OrthoDB" id="10017101at2759"/>
<evidence type="ECO:0000256" key="1">
    <source>
        <dbReference type="ARBA" id="ARBA00008361"/>
    </source>
</evidence>
<dbReference type="GO" id="GO:0040031">
    <property type="term" value="P:snRNA modification"/>
    <property type="evidence" value="ECO:0007669"/>
    <property type="project" value="TreeGrafter"/>
</dbReference>
<dbReference type="GO" id="GO:0032259">
    <property type="term" value="P:methylation"/>
    <property type="evidence" value="ECO:0007669"/>
    <property type="project" value="UniProtKB-KW"/>
</dbReference>
<gene>
    <name evidence="9" type="primary">mepce</name>
    <name evidence="9" type="ORF">TNCT_165201</name>
</gene>
<keyword evidence="3 6" id="KW-0808">Transferase</keyword>
<feature type="compositionally biased region" description="Basic residues" evidence="7">
    <location>
        <begin position="167"/>
        <end position="180"/>
    </location>
</feature>
<name>A0A8X6G0D3_TRICU</name>
<accession>A0A8X6G0D3</accession>
<evidence type="ECO:0000256" key="3">
    <source>
        <dbReference type="ARBA" id="ARBA00022679"/>
    </source>
</evidence>
<keyword evidence="2 6" id="KW-0489">Methyltransferase</keyword>
<dbReference type="InterPro" id="IPR024160">
    <property type="entry name" value="BIN3_SAM-bd_dom"/>
</dbReference>
<dbReference type="Proteomes" id="UP000887116">
    <property type="component" value="Unassembled WGS sequence"/>
</dbReference>
<dbReference type="GO" id="GO:0017069">
    <property type="term" value="F:snRNA binding"/>
    <property type="evidence" value="ECO:0007669"/>
    <property type="project" value="TreeGrafter"/>
</dbReference>
<comment type="caution">
    <text evidence="9">The sequence shown here is derived from an EMBL/GenBank/DDBJ whole genome shotgun (WGS) entry which is preliminary data.</text>
</comment>
<feature type="domain" description="Bin3-type SAM" evidence="8">
    <location>
        <begin position="320"/>
        <end position="552"/>
    </location>
</feature>
<evidence type="ECO:0000256" key="6">
    <source>
        <dbReference type="RuleBase" id="RU367087"/>
    </source>
</evidence>
<sequence length="587" mass="67595">MPSSPIHRFPLTDNSTNNNYECVTSIPSDYEEQEMDNMEKLATCRYNPGNTLLHKQVERPLILQAHKSFGKRRYTFSGHQDHKVSIKKRRRVTSIALPTKFLLGGNINDPLNLSSLQDDNQQINVHHTSASSPVPLPPYRKQVQVAIPQNIHDPLNLTTGEAIKISHSSKSRKRRRHRKGKKDDESLDDGTQISPTEEVPPFDTTSDPELSLPLEDTTFKETNTSVKIEFSGDQITSGKIVSPVIPQGSPIKTFKKSFSRSISKDVNEKFVSNQFQKWASIKSRKQCDTVKLRANAEKFCYGNHVTNMANWNFGCDYGIDPRLRFFNPELFEDKDILDIGCNTGQLTLHIARYWHPNKIVGIDIDKKLIDKAQQKIRFKLSEEIAAGNDFPEYMASMYGPLSKLVMSVSKSRREFPNNVTFFEANYVPASEDYLETQKPEFDTILCLRVTKWIHLNFGDEGLKMAFKRMFAQLRIGGHLILEFQPWFTYSTSKRITPAIYKTYQGLEMRPHSFCEYLLSEEVGFTDCQLIGRSYNSNKAYRQDIFLFTKGYPEMTMTPREYSPTSYCDMWSEYYSNFEDDVTSEFSE</sequence>
<evidence type="ECO:0000256" key="2">
    <source>
        <dbReference type="ARBA" id="ARBA00022603"/>
    </source>
</evidence>
<dbReference type="Gene3D" id="3.40.50.150">
    <property type="entry name" value="Vaccinia Virus protein VP39"/>
    <property type="match status" value="1"/>
</dbReference>
<dbReference type="InterPro" id="IPR041698">
    <property type="entry name" value="Methyltransf_25"/>
</dbReference>
<dbReference type="Pfam" id="PF13649">
    <property type="entry name" value="Methyltransf_25"/>
    <property type="match status" value="1"/>
</dbReference>
<protein>
    <recommendedName>
        <fullName evidence="6">RNA methyltransferase</fullName>
        <ecNumber evidence="6">2.1.1.-</ecNumber>
    </recommendedName>
</protein>
<dbReference type="GO" id="GO:0008171">
    <property type="term" value="F:O-methyltransferase activity"/>
    <property type="evidence" value="ECO:0007669"/>
    <property type="project" value="UniProtKB-UniRule"/>
</dbReference>